<dbReference type="STRING" id="766136.BHF68_09975"/>
<dbReference type="PANTHER" id="PTHR38664">
    <property type="entry name" value="SLR0058 PROTEIN"/>
    <property type="match status" value="1"/>
</dbReference>
<dbReference type="Proteomes" id="UP000094296">
    <property type="component" value="Unassembled WGS sequence"/>
</dbReference>
<dbReference type="OrthoDB" id="191894at2"/>
<comment type="caution">
    <text evidence="2">The sequence shown here is derived from an EMBL/GenBank/DDBJ whole genome shotgun (WGS) entry which is preliminary data.</text>
</comment>
<keyword evidence="1" id="KW-0175">Coiled coil</keyword>
<dbReference type="RefSeq" id="WP_069643978.1">
    <property type="nucleotide sequence ID" value="NZ_MIJE01000033.1"/>
</dbReference>
<dbReference type="Gene3D" id="1.10.940.10">
    <property type="entry name" value="NusB-like"/>
    <property type="match status" value="1"/>
</dbReference>
<accession>A0A1E5G0T5</accession>
<evidence type="ECO:0000313" key="2">
    <source>
        <dbReference type="EMBL" id="OEF96058.1"/>
    </source>
</evidence>
<protein>
    <recommendedName>
        <fullName evidence="4">Polyhydroxyalkanoate synthesis regulator</fullName>
    </recommendedName>
</protein>
<organism evidence="2 3">
    <name type="scientific">Desulfuribacillus alkaliarsenatis</name>
    <dbReference type="NCBI Taxonomy" id="766136"/>
    <lineage>
        <taxon>Bacteria</taxon>
        <taxon>Bacillati</taxon>
        <taxon>Bacillota</taxon>
        <taxon>Desulfuribacillia</taxon>
        <taxon>Desulfuribacillales</taxon>
        <taxon>Desulfuribacillaceae</taxon>
        <taxon>Desulfuribacillus</taxon>
    </lineage>
</organism>
<gene>
    <name evidence="2" type="ORF">BHF68_09975</name>
</gene>
<dbReference type="InterPro" id="IPR035926">
    <property type="entry name" value="NusB-like_sf"/>
</dbReference>
<proteinExistence type="predicted"/>
<dbReference type="EMBL" id="MIJE01000033">
    <property type="protein sequence ID" value="OEF96058.1"/>
    <property type="molecule type" value="Genomic_DNA"/>
</dbReference>
<sequence length="104" mass="12146">MQKWLEKGFLFGLGAFSITKEKAEKIKDQIIKQGELGQQEADEFIERLVKKGEEQKQELKDMINEQSKKTFNDLNLVTREEYNALLERVESLEKLQANNKNQAD</sequence>
<dbReference type="InterPro" id="IPR008769">
    <property type="entry name" value="PhaF_PhaI"/>
</dbReference>
<evidence type="ECO:0000313" key="3">
    <source>
        <dbReference type="Proteomes" id="UP000094296"/>
    </source>
</evidence>
<dbReference type="PANTHER" id="PTHR38664:SF1">
    <property type="entry name" value="SLR0058 PROTEIN"/>
    <property type="match status" value="1"/>
</dbReference>
<feature type="coiled-coil region" evidence="1">
    <location>
        <begin position="45"/>
        <end position="102"/>
    </location>
</feature>
<dbReference type="AlphaFoldDB" id="A0A1E5G0T5"/>
<dbReference type="NCBIfam" id="NF047773">
    <property type="entry name" value="phas_rel_Lepto"/>
    <property type="match status" value="1"/>
</dbReference>
<name>A0A1E5G0T5_9FIRM</name>
<evidence type="ECO:0008006" key="4">
    <source>
        <dbReference type="Google" id="ProtNLM"/>
    </source>
</evidence>
<keyword evidence="3" id="KW-1185">Reference proteome</keyword>
<reference evidence="2 3" key="1">
    <citation type="submission" date="2016-09" db="EMBL/GenBank/DDBJ databases">
        <title>Draft genome sequence for the type strain of Desulfuribacillus alkaliarsenatis AHT28, an obligately anaerobic, sulfidogenic bacterium isolated from Russian soda lake sediments.</title>
        <authorList>
            <person name="Abin C.A."/>
            <person name="Hollibaugh J.T."/>
        </authorList>
    </citation>
    <scope>NUCLEOTIDE SEQUENCE [LARGE SCALE GENOMIC DNA]</scope>
    <source>
        <strain evidence="2 3">AHT28</strain>
    </source>
</reference>
<evidence type="ECO:0000256" key="1">
    <source>
        <dbReference type="SAM" id="Coils"/>
    </source>
</evidence>